<gene>
    <name evidence="1" type="ORF">Tci_021393</name>
</gene>
<protein>
    <submittedName>
        <fullName evidence="1">Uncharacterized protein</fullName>
    </submittedName>
</protein>
<accession>A0A6L2KMU7</accession>
<dbReference type="EMBL" id="BKCJ010002560">
    <property type="protein sequence ID" value="GEU49415.1"/>
    <property type="molecule type" value="Genomic_DNA"/>
</dbReference>
<comment type="caution">
    <text evidence="1">The sequence shown here is derived from an EMBL/GenBank/DDBJ whole genome shotgun (WGS) entry which is preliminary data.</text>
</comment>
<sequence length="186" mass="21877">MGSFIKCHCKQIGKSKVVKADLEGIAYKLVRPFHKNIISLQFQMEECHLLLTDRINLMNPEGNRIVHDISKPLPLGGPPVNLWIRNIVISQRVEDLQLGIKSYQTKLNLTQPRWDANDFLFKEDYTIVHKPRAVIYRDRNNQKKMIREIEVHKFSDGTLTRILGKLYFMVKDYELFKFNPGMEHRI</sequence>
<reference evidence="1" key="1">
    <citation type="journal article" date="2019" name="Sci. Rep.">
        <title>Draft genome of Tanacetum cinerariifolium, the natural source of mosquito coil.</title>
        <authorList>
            <person name="Yamashiro T."/>
            <person name="Shiraishi A."/>
            <person name="Satake H."/>
            <person name="Nakayama K."/>
        </authorList>
    </citation>
    <scope>NUCLEOTIDE SEQUENCE</scope>
</reference>
<proteinExistence type="predicted"/>
<name>A0A6L2KMU7_TANCI</name>
<organism evidence="1">
    <name type="scientific">Tanacetum cinerariifolium</name>
    <name type="common">Dalmatian daisy</name>
    <name type="synonym">Chrysanthemum cinerariifolium</name>
    <dbReference type="NCBI Taxonomy" id="118510"/>
    <lineage>
        <taxon>Eukaryota</taxon>
        <taxon>Viridiplantae</taxon>
        <taxon>Streptophyta</taxon>
        <taxon>Embryophyta</taxon>
        <taxon>Tracheophyta</taxon>
        <taxon>Spermatophyta</taxon>
        <taxon>Magnoliopsida</taxon>
        <taxon>eudicotyledons</taxon>
        <taxon>Gunneridae</taxon>
        <taxon>Pentapetalae</taxon>
        <taxon>asterids</taxon>
        <taxon>campanulids</taxon>
        <taxon>Asterales</taxon>
        <taxon>Asteraceae</taxon>
        <taxon>Asteroideae</taxon>
        <taxon>Anthemideae</taxon>
        <taxon>Anthemidinae</taxon>
        <taxon>Tanacetum</taxon>
    </lineage>
</organism>
<dbReference type="AlphaFoldDB" id="A0A6L2KMU7"/>
<evidence type="ECO:0000313" key="1">
    <source>
        <dbReference type="EMBL" id="GEU49415.1"/>
    </source>
</evidence>